<dbReference type="Gene3D" id="3.40.50.300">
    <property type="entry name" value="P-loop containing nucleotide triphosphate hydrolases"/>
    <property type="match status" value="1"/>
</dbReference>
<dbReference type="EMBL" id="MIJE01000035">
    <property type="protein sequence ID" value="OEF95738.1"/>
    <property type="molecule type" value="Genomic_DNA"/>
</dbReference>
<dbReference type="SUPFAM" id="SSF52540">
    <property type="entry name" value="P-loop containing nucleoside triphosphate hydrolases"/>
    <property type="match status" value="1"/>
</dbReference>
<protein>
    <submittedName>
        <fullName evidence="1">DNA polymerase III subunit delta</fullName>
    </submittedName>
</protein>
<dbReference type="RefSeq" id="WP_069644304.1">
    <property type="nucleotide sequence ID" value="NZ_MIJE01000035.1"/>
</dbReference>
<dbReference type="Pfam" id="PF13177">
    <property type="entry name" value="DNA_pol3_delta2"/>
    <property type="match status" value="1"/>
</dbReference>
<dbReference type="Proteomes" id="UP000094296">
    <property type="component" value="Unassembled WGS sequence"/>
</dbReference>
<reference evidence="1 2" key="1">
    <citation type="submission" date="2016-09" db="EMBL/GenBank/DDBJ databases">
        <title>Draft genome sequence for the type strain of Desulfuribacillus alkaliarsenatis AHT28, an obligately anaerobic, sulfidogenic bacterium isolated from Russian soda lake sediments.</title>
        <authorList>
            <person name="Abin C.A."/>
            <person name="Hollibaugh J.T."/>
        </authorList>
    </citation>
    <scope>NUCLEOTIDE SEQUENCE [LARGE SCALE GENOMIC DNA]</scope>
    <source>
        <strain evidence="1 2">AHT28</strain>
    </source>
</reference>
<comment type="caution">
    <text evidence="1">The sequence shown here is derived from an EMBL/GenBank/DDBJ whole genome shotgun (WGS) entry which is preliminary data.</text>
</comment>
<evidence type="ECO:0000313" key="1">
    <source>
        <dbReference type="EMBL" id="OEF95738.1"/>
    </source>
</evidence>
<dbReference type="InterPro" id="IPR004622">
    <property type="entry name" value="DNA_pol_HolB"/>
</dbReference>
<gene>
    <name evidence="1" type="ORF">BHF68_11610</name>
</gene>
<dbReference type="InterPro" id="IPR050238">
    <property type="entry name" value="DNA_Rep/Repair_Clamp_Loader"/>
</dbReference>
<dbReference type="PANTHER" id="PTHR11669:SF8">
    <property type="entry name" value="DNA POLYMERASE III SUBUNIT DELTA"/>
    <property type="match status" value="1"/>
</dbReference>
<organism evidence="1 2">
    <name type="scientific">Desulfuribacillus alkaliarsenatis</name>
    <dbReference type="NCBI Taxonomy" id="766136"/>
    <lineage>
        <taxon>Bacteria</taxon>
        <taxon>Bacillati</taxon>
        <taxon>Bacillota</taxon>
        <taxon>Desulfuribacillia</taxon>
        <taxon>Desulfuribacillales</taxon>
        <taxon>Desulfuribacillaceae</taxon>
        <taxon>Desulfuribacillus</taxon>
    </lineage>
</organism>
<dbReference type="PANTHER" id="PTHR11669">
    <property type="entry name" value="REPLICATION FACTOR C / DNA POLYMERASE III GAMMA-TAU SUBUNIT"/>
    <property type="match status" value="1"/>
</dbReference>
<keyword evidence="2" id="KW-1185">Reference proteome</keyword>
<dbReference type="OrthoDB" id="9810148at2"/>
<accession>A0A1E5FYX6</accession>
<name>A0A1E5FYX6_9FIRM</name>
<dbReference type="GO" id="GO:0003887">
    <property type="term" value="F:DNA-directed DNA polymerase activity"/>
    <property type="evidence" value="ECO:0007669"/>
    <property type="project" value="InterPro"/>
</dbReference>
<dbReference type="FunFam" id="3.40.50.300:FF:001255">
    <property type="entry name" value="DNA polymerase III subunit delta"/>
    <property type="match status" value="1"/>
</dbReference>
<dbReference type="InterPro" id="IPR027417">
    <property type="entry name" value="P-loop_NTPase"/>
</dbReference>
<sequence>MKVLQRIIESQKIQHAYLFAGPHGSEKDKAALYFAKTLLCANKKPGGCLECIECQRIDNDNQPSLLTIRPDGATIKIQQIKELQKVISYKGITGLYQVYIIEEADKMTVEAANSLLKFLEEPTGNTVAILLSEQPERLLPTIISRCQLVKFSSPSELIIEQELASSGLEPKLAKVASRIWQDANHIVQMAESEKFATIQKIVVQLTEDLLKDKHQYMLLLETEWFSKKPSMSDTEYLVDYMLYWFRDLLLMELGLESKSIFPAEDLKPYRYRFSVDILEKWISDIMKLKVNLRYNINIQLALEAMLLRMQEELMCTG</sequence>
<dbReference type="AlphaFoldDB" id="A0A1E5FYX6"/>
<proteinExistence type="predicted"/>
<dbReference type="NCBIfam" id="TIGR00678">
    <property type="entry name" value="holB"/>
    <property type="match status" value="1"/>
</dbReference>
<dbReference type="GO" id="GO:0006261">
    <property type="term" value="P:DNA-templated DNA replication"/>
    <property type="evidence" value="ECO:0007669"/>
    <property type="project" value="TreeGrafter"/>
</dbReference>
<dbReference type="GO" id="GO:0008408">
    <property type="term" value="F:3'-5' exonuclease activity"/>
    <property type="evidence" value="ECO:0007669"/>
    <property type="project" value="InterPro"/>
</dbReference>
<evidence type="ECO:0000313" key="2">
    <source>
        <dbReference type="Proteomes" id="UP000094296"/>
    </source>
</evidence>
<dbReference type="STRING" id="766136.BHF68_11610"/>